<gene>
    <name evidence="1" type="ORF">BIY21_18950</name>
</gene>
<name>A0ABX3F786_9VIBR</name>
<reference evidence="1 2" key="1">
    <citation type="submission" date="2016-09" db="EMBL/GenBank/DDBJ databases">
        <title>Genomic Taxonomy of the Vibrionaceae.</title>
        <authorList>
            <person name="Gonzalez-Castillo A."/>
            <person name="Gomez-Gil B."/>
            <person name="Enciso-Ibarra K."/>
        </authorList>
    </citation>
    <scope>NUCLEOTIDE SEQUENCE [LARGE SCALE GENOMIC DNA]</scope>
    <source>
        <strain evidence="1 2">CAIM 1731</strain>
    </source>
</reference>
<proteinExistence type="predicted"/>
<dbReference type="EMBL" id="MJMI01000141">
    <property type="protein sequence ID" value="OLQ85661.1"/>
    <property type="molecule type" value="Genomic_DNA"/>
</dbReference>
<organism evidence="1 2">
    <name type="scientific">Vibrio ponticus</name>
    <dbReference type="NCBI Taxonomy" id="265668"/>
    <lineage>
        <taxon>Bacteria</taxon>
        <taxon>Pseudomonadati</taxon>
        <taxon>Pseudomonadota</taxon>
        <taxon>Gammaproteobacteria</taxon>
        <taxon>Vibrionales</taxon>
        <taxon>Vibrionaceae</taxon>
        <taxon>Vibrio</taxon>
    </lineage>
</organism>
<comment type="caution">
    <text evidence="1">The sequence shown here is derived from an EMBL/GenBank/DDBJ whole genome shotgun (WGS) entry which is preliminary data.</text>
</comment>
<dbReference type="Proteomes" id="UP000186206">
    <property type="component" value="Unassembled WGS sequence"/>
</dbReference>
<evidence type="ECO:0000313" key="1">
    <source>
        <dbReference type="EMBL" id="OLQ85661.1"/>
    </source>
</evidence>
<sequence length="262" mass="29538">MTATISVSKSAIFELIMAGIEAYAVKHQGSKQISVETAAHLWGYVNKTHPFKCTINHVSVETSAKRTRSSVAFNSKSLLIKKDIAKVFGEQYQYIGTAHSHPYLRKEVNDAAEIRKNSLYQLSEPDHRCEIGYPEIEVSGKLYSVALILTVHSMLKANDKKDGRHFDKPLTEFSLGNIKFWLYGRVFQHKTKASLSNEEKLSCGRYGLDISKYSDNQLIAIPIDTALDSDVFIDTLCSDFGRLKFTDNDSEYNLAELAEGRW</sequence>
<protein>
    <recommendedName>
        <fullName evidence="3">JAB domain-containing protein</fullName>
    </recommendedName>
</protein>
<evidence type="ECO:0000313" key="2">
    <source>
        <dbReference type="Proteomes" id="UP000186206"/>
    </source>
</evidence>
<dbReference type="RefSeq" id="WP_075652316.1">
    <property type="nucleotide sequence ID" value="NZ_AP019657.1"/>
</dbReference>
<accession>A0ABX3F786</accession>
<evidence type="ECO:0008006" key="3">
    <source>
        <dbReference type="Google" id="ProtNLM"/>
    </source>
</evidence>
<keyword evidence="2" id="KW-1185">Reference proteome</keyword>